<protein>
    <submittedName>
        <fullName evidence="1">Uncharacterized protein</fullName>
    </submittedName>
</protein>
<sequence length="653" mass="73491">MTNVFGEWEAHRLFLQEVIYAPLNRHLSLSLQLTLRGASGWAAGVSEILFYREPSPAPQLYAVPLMRVVVRLVQWTAILCGPQQGEKFAEETALVSRVLVEEEEKIRESLQQCRLATGLYLGGGGAANRGMSRPNSTNSLHPSPRGAAAGEARMAADELSRGTVYDQLSPKELELYLEIFPYLLEYFHSLKQFYTFWRQLFGPHYSGTGKSSNAAGDTSYPLHLFQVRWQLAVSPEVYKNFRKLEQTVSTLFTKVVVERSFPSYSYNLYILFVFLFAKTKTLECIANLFLYSYHYRDVIVLMEQLKAANRVQSGLRHLQLHAWREGEGSGPCFLFETSTQQACMDCFKSNMFQLYLDEEADDTQGSANHHTSDKSIFSNRSFFKRKKRLAMDKQTFTNTVLTGDGGGTSSVKSSYYSCSPFTWLLQHMLLSLEGRSALLLQDILKVKPTSDSSNSSIAFLRSKNNIYLANAVESCLSFPHDNKSVSFVMFSDNTTRPGKRSWCPQRHECICIPEADDPRQRRGMSPWVVHTVLSSPPNTTVDKTGRQELLYHFVFHIAGEEEGACSGKTRFHAFTNANRLFYALQADESVDGGRLFFGICVQLGKGIHAAGGETFLLMNEQESVYQKLSTVLQSFSVPATCVECARLSACILI</sequence>
<accession>A0A7G2CA23</accession>
<proteinExistence type="predicted"/>
<reference evidence="1 2" key="1">
    <citation type="submission" date="2020-08" db="EMBL/GenBank/DDBJ databases">
        <authorList>
            <person name="Newling K."/>
            <person name="Davey J."/>
            <person name="Forrester S."/>
        </authorList>
    </citation>
    <scope>NUCLEOTIDE SEQUENCE [LARGE SCALE GENOMIC DNA]</scope>
    <source>
        <strain evidence="2">Crithidia deanei Carvalho (ATCC PRA-265)</strain>
    </source>
</reference>
<gene>
    <name evidence="1" type="ORF">ADEAN_000407800</name>
</gene>
<dbReference type="AlphaFoldDB" id="A0A7G2CA23"/>
<dbReference type="EMBL" id="LR877151">
    <property type="protein sequence ID" value="CAD2216616.1"/>
    <property type="molecule type" value="Genomic_DNA"/>
</dbReference>
<dbReference type="Proteomes" id="UP000515908">
    <property type="component" value="Chromosome 07"/>
</dbReference>
<organism evidence="1 2">
    <name type="scientific">Angomonas deanei</name>
    <dbReference type="NCBI Taxonomy" id="59799"/>
    <lineage>
        <taxon>Eukaryota</taxon>
        <taxon>Discoba</taxon>
        <taxon>Euglenozoa</taxon>
        <taxon>Kinetoplastea</taxon>
        <taxon>Metakinetoplastina</taxon>
        <taxon>Trypanosomatida</taxon>
        <taxon>Trypanosomatidae</taxon>
        <taxon>Strigomonadinae</taxon>
        <taxon>Angomonas</taxon>
    </lineage>
</organism>
<evidence type="ECO:0000313" key="2">
    <source>
        <dbReference type="Proteomes" id="UP000515908"/>
    </source>
</evidence>
<name>A0A7G2CA23_9TRYP</name>
<evidence type="ECO:0000313" key="1">
    <source>
        <dbReference type="EMBL" id="CAD2216616.1"/>
    </source>
</evidence>
<keyword evidence="2" id="KW-1185">Reference proteome</keyword>
<dbReference type="VEuPathDB" id="TriTrypDB:ADEAN_000407800"/>